<gene>
    <name evidence="2" type="ORF">EWM59_15175</name>
</gene>
<dbReference type="InterPro" id="IPR024078">
    <property type="entry name" value="LmbE-like_dom_sf"/>
</dbReference>
<organism evidence="2 3">
    <name type="scientific">Emticicia agri</name>
    <dbReference type="NCBI Taxonomy" id="2492393"/>
    <lineage>
        <taxon>Bacteria</taxon>
        <taxon>Pseudomonadati</taxon>
        <taxon>Bacteroidota</taxon>
        <taxon>Cytophagia</taxon>
        <taxon>Cytophagales</taxon>
        <taxon>Leadbetterellaceae</taxon>
        <taxon>Emticicia</taxon>
    </lineage>
</organism>
<dbReference type="CDD" id="cd03143">
    <property type="entry name" value="A4_beta-galactosidase_middle_domain"/>
    <property type="match status" value="1"/>
</dbReference>
<dbReference type="OrthoDB" id="9759749at2"/>
<reference evidence="2 3" key="1">
    <citation type="submission" date="2019-02" db="EMBL/GenBank/DDBJ databases">
        <title>Bacterial novel species Emticicia sp. 17J42-9 isolated from soil.</title>
        <authorList>
            <person name="Jung H.-Y."/>
        </authorList>
    </citation>
    <scope>NUCLEOTIDE SEQUENCE [LARGE SCALE GENOMIC DNA]</scope>
    <source>
        <strain evidence="2 3">17J42-9</strain>
    </source>
</reference>
<feature type="chain" id="PRO_5020663135" evidence="1">
    <location>
        <begin position="19"/>
        <end position="823"/>
    </location>
</feature>
<dbReference type="SUPFAM" id="SSF102588">
    <property type="entry name" value="LmbE-like"/>
    <property type="match status" value="1"/>
</dbReference>
<protein>
    <submittedName>
        <fullName evidence="2">LmbE family protein</fullName>
    </submittedName>
</protein>
<keyword evidence="1" id="KW-0732">Signal</keyword>
<dbReference type="InterPro" id="IPR003737">
    <property type="entry name" value="GlcNAc_PI_deacetylase-related"/>
</dbReference>
<keyword evidence="3" id="KW-1185">Reference proteome</keyword>
<evidence type="ECO:0000313" key="2">
    <source>
        <dbReference type="EMBL" id="RYU94849.1"/>
    </source>
</evidence>
<sequence>MKKTLIFLLLFYSTLSFGQTKQMSTGELIQAMKRLNVVGNVLYVAAHPDDENTLFITWLSKEKMVRAGYIAMTRGDGGQNLIGSEQGEYVGYLRTHELLGARSIDGGEQYFTRANDFGFTKTTDEALSTWGKEQILSDLVWRIRNFQPDVMVNRFPPDARAGHGHHSASAVLSEEAYKAAADPTRFPEQLAYVKPWQVKRVVWNSFSPNFQNTTPEEGSYIKIQLGNYNALLGKSYTEIAAEARSMHKSQGFGSAKTRGQRVDYALHKVGESAKDDLFDGIDMTWKRVKGGEKVEGLVNEMLANFKVENPSASVPALINIYNTINGLEENVWTTYKKNEVKDLILACAGLWFEANPSDYSVAGGDKIKVNLNVVARSNTTIVLEKVSFKGIGKDSVMNTKLVNNVPVNQNFDVQISANTPITQPYWLMEEKEKGFYKVNDQLLRGLAMKPADLVCEYSFSIDGKQFNFQTPLTYKFVEPSIGEIYRYFEVRPEVMATIDEKVYAFADNQPKDVHVTLKAGKKGVSGSVSLDAPKGWKIEPVAINFELKDKYEEKNVTFKVFPSNTASEVSLKAVVKTANGTYNRGIATIDYKHIPTLTLYPVSEAKAIRIDLKKKGTMIGYIAGAGDEVPAALTQIGYQVTMLTPVELGKNLGVYDAIIVGVRAYNTEEHLKFFQDKLMDYVKNGGTVVTQYQTNAFYGTSKVKEIGPYNFGIGRGRVTDENAEVKILNPTHPLLNTPNKITAKDFDGWIQERGLYFADKWAKEYETIFSMHDAKEKEEEGSVLYAKYGKGNFIFTGLAFFRELPAGVPGAYRLFANMISVGK</sequence>
<dbReference type="AlphaFoldDB" id="A0A4Q5LYT3"/>
<dbReference type="Proteomes" id="UP000293162">
    <property type="component" value="Unassembled WGS sequence"/>
</dbReference>
<dbReference type="RefSeq" id="WP_130022033.1">
    <property type="nucleotide sequence ID" value="NZ_SEWF01000021.1"/>
</dbReference>
<accession>A0A4Q5LYT3</accession>
<proteinExistence type="predicted"/>
<dbReference type="EMBL" id="SEWF01000021">
    <property type="protein sequence ID" value="RYU94849.1"/>
    <property type="molecule type" value="Genomic_DNA"/>
</dbReference>
<name>A0A4Q5LYT3_9BACT</name>
<feature type="signal peptide" evidence="1">
    <location>
        <begin position="1"/>
        <end position="18"/>
    </location>
</feature>
<dbReference type="InterPro" id="IPR029062">
    <property type="entry name" value="Class_I_gatase-like"/>
</dbReference>
<dbReference type="SUPFAM" id="SSF52317">
    <property type="entry name" value="Class I glutamine amidotransferase-like"/>
    <property type="match status" value="1"/>
</dbReference>
<evidence type="ECO:0000313" key="3">
    <source>
        <dbReference type="Proteomes" id="UP000293162"/>
    </source>
</evidence>
<dbReference type="Pfam" id="PF02585">
    <property type="entry name" value="PIG-L"/>
    <property type="match status" value="1"/>
</dbReference>
<comment type="caution">
    <text evidence="2">The sequence shown here is derived from an EMBL/GenBank/DDBJ whole genome shotgun (WGS) entry which is preliminary data.</text>
</comment>
<dbReference type="Gene3D" id="3.40.50.10320">
    <property type="entry name" value="LmbE-like"/>
    <property type="match status" value="1"/>
</dbReference>
<evidence type="ECO:0000256" key="1">
    <source>
        <dbReference type="SAM" id="SignalP"/>
    </source>
</evidence>